<dbReference type="AlphaFoldDB" id="A0A644YC42"/>
<keyword evidence="2" id="KW-0812">Transmembrane</keyword>
<evidence type="ECO:0000256" key="2">
    <source>
        <dbReference type="SAM" id="Phobius"/>
    </source>
</evidence>
<sequence length="275" mass="29025">MNSQNFEEQNDAWASELQFYAPLTMENAPEGFVERVMARICEIDNLTVVTQPQPQAPVARRSGGRIRRIFPIAATAAAVLLLFAMPALRRGDLTEIPLPETAAPSALESSEAPKMTVRQESGATADGDSSNTAEDPVTSFGTDSIVGTAPGEKALPQESPVEGEAADNGLPTPFKSALSRGCGGFIDEDGSGDYCLLYGATGRPAGIAFCVILEGGTPPEDVLPVVPGQYLITPEQLEALLLVQPEDVEPEYIEEGLTASATVGLVIIKQLPPDN</sequence>
<feature type="compositionally biased region" description="Polar residues" evidence="1">
    <location>
        <begin position="118"/>
        <end position="133"/>
    </location>
</feature>
<dbReference type="EMBL" id="VSSQ01004505">
    <property type="protein sequence ID" value="MPM25471.1"/>
    <property type="molecule type" value="Genomic_DNA"/>
</dbReference>
<evidence type="ECO:0000256" key="1">
    <source>
        <dbReference type="SAM" id="MobiDB-lite"/>
    </source>
</evidence>
<keyword evidence="2" id="KW-0472">Membrane</keyword>
<comment type="caution">
    <text evidence="3">The sequence shown here is derived from an EMBL/GenBank/DDBJ whole genome shotgun (WGS) entry which is preliminary data.</text>
</comment>
<feature type="compositionally biased region" description="Low complexity" evidence="1">
    <location>
        <begin position="101"/>
        <end position="113"/>
    </location>
</feature>
<evidence type="ECO:0000313" key="3">
    <source>
        <dbReference type="EMBL" id="MPM25471.1"/>
    </source>
</evidence>
<proteinExistence type="predicted"/>
<reference evidence="3" key="1">
    <citation type="submission" date="2019-08" db="EMBL/GenBank/DDBJ databases">
        <authorList>
            <person name="Kucharzyk K."/>
            <person name="Murdoch R.W."/>
            <person name="Higgins S."/>
            <person name="Loffler F."/>
        </authorList>
    </citation>
    <scope>NUCLEOTIDE SEQUENCE</scope>
</reference>
<name>A0A644YC42_9ZZZZ</name>
<organism evidence="3">
    <name type="scientific">bioreactor metagenome</name>
    <dbReference type="NCBI Taxonomy" id="1076179"/>
    <lineage>
        <taxon>unclassified sequences</taxon>
        <taxon>metagenomes</taxon>
        <taxon>ecological metagenomes</taxon>
    </lineage>
</organism>
<feature type="region of interest" description="Disordered" evidence="1">
    <location>
        <begin position="101"/>
        <end position="170"/>
    </location>
</feature>
<protein>
    <submittedName>
        <fullName evidence="3">Uncharacterized protein</fullName>
    </submittedName>
</protein>
<accession>A0A644YC42</accession>
<keyword evidence="2" id="KW-1133">Transmembrane helix</keyword>
<feature type="transmembrane region" description="Helical" evidence="2">
    <location>
        <begin position="69"/>
        <end position="88"/>
    </location>
</feature>
<gene>
    <name evidence="3" type="ORF">SDC9_71965</name>
</gene>